<evidence type="ECO:0000313" key="4">
    <source>
        <dbReference type="Proteomes" id="UP000193467"/>
    </source>
</evidence>
<gene>
    <name evidence="3" type="ORF">BCR35DRAFT_298142</name>
</gene>
<feature type="compositionally biased region" description="Low complexity" evidence="1">
    <location>
        <begin position="33"/>
        <end position="52"/>
    </location>
</feature>
<dbReference type="Pfam" id="PF02179">
    <property type="entry name" value="BAG"/>
    <property type="match status" value="1"/>
</dbReference>
<feature type="compositionally biased region" description="Basic and acidic residues" evidence="1">
    <location>
        <begin position="166"/>
        <end position="180"/>
    </location>
</feature>
<proteinExistence type="predicted"/>
<feature type="compositionally biased region" description="Polar residues" evidence="1">
    <location>
        <begin position="76"/>
        <end position="86"/>
    </location>
</feature>
<dbReference type="InterPro" id="IPR003103">
    <property type="entry name" value="BAG_domain"/>
</dbReference>
<dbReference type="InParanoid" id="A0A1Y2G579"/>
<dbReference type="Proteomes" id="UP000193467">
    <property type="component" value="Unassembled WGS sequence"/>
</dbReference>
<dbReference type="AlphaFoldDB" id="A0A1Y2G579"/>
<evidence type="ECO:0000256" key="1">
    <source>
        <dbReference type="SAM" id="MobiDB-lite"/>
    </source>
</evidence>
<dbReference type="STRING" id="106004.A0A1Y2G579"/>
<feature type="region of interest" description="Disordered" evidence="1">
    <location>
        <begin position="68"/>
        <end position="87"/>
    </location>
</feature>
<evidence type="ECO:0000313" key="3">
    <source>
        <dbReference type="EMBL" id="ORY92660.1"/>
    </source>
</evidence>
<feature type="region of interest" description="Disordered" evidence="1">
    <location>
        <begin position="156"/>
        <end position="312"/>
    </location>
</feature>
<accession>A0A1Y2G579</accession>
<reference evidence="3 4" key="1">
    <citation type="submission" date="2016-07" db="EMBL/GenBank/DDBJ databases">
        <title>Pervasive Adenine N6-methylation of Active Genes in Fungi.</title>
        <authorList>
            <consortium name="DOE Joint Genome Institute"/>
            <person name="Mondo S.J."/>
            <person name="Dannebaum R.O."/>
            <person name="Kuo R.C."/>
            <person name="Labutti K."/>
            <person name="Haridas S."/>
            <person name="Kuo A."/>
            <person name="Salamov A."/>
            <person name="Ahrendt S.R."/>
            <person name="Lipzen A."/>
            <person name="Sullivan W."/>
            <person name="Andreopoulos W.B."/>
            <person name="Clum A."/>
            <person name="Lindquist E."/>
            <person name="Daum C."/>
            <person name="Ramamoorthy G.K."/>
            <person name="Gryganskyi A."/>
            <person name="Culley D."/>
            <person name="Magnuson J.K."/>
            <person name="James T.Y."/>
            <person name="O'Malley M.A."/>
            <person name="Stajich J.E."/>
            <person name="Spatafora J.W."/>
            <person name="Visel A."/>
            <person name="Grigoriev I.V."/>
        </authorList>
    </citation>
    <scope>NUCLEOTIDE SEQUENCE [LARGE SCALE GENOMIC DNA]</scope>
    <source>
        <strain evidence="3 4">62-1032</strain>
    </source>
</reference>
<feature type="domain" description="BAG" evidence="2">
    <location>
        <begin position="103"/>
        <end position="145"/>
    </location>
</feature>
<sequence length="312" mass="34497">MDWLKAAANRSQSQPAKSRSSRRTPQQPPAPAPSRSNDDLPSSSSTSPRSARLKSLAQLSNQLHQLKHSFQPPPTLTFQPNATASNPKLDFTANNAPVLGYDEALLKLMIQLDAVESEGDQKVREERKRVVNLVDRELAWLDRLKREAWENGGRVTVQKEEEEVGEKESKMKEQKDKVDRMLQSAGATPTELNRSSQNSNGKRVDHQFPSQPNPAYHPDRNPKIPRHQQGATPTQRGPPSSSSRAPPPRSSEPHYAPRQPPPQQSRPEQQQGAWGRGPPAPAPPSAGRRAPAADGQRRNDGAYMTGLPSRFA</sequence>
<organism evidence="3 4">
    <name type="scientific">Leucosporidium creatinivorum</name>
    <dbReference type="NCBI Taxonomy" id="106004"/>
    <lineage>
        <taxon>Eukaryota</taxon>
        <taxon>Fungi</taxon>
        <taxon>Dikarya</taxon>
        <taxon>Basidiomycota</taxon>
        <taxon>Pucciniomycotina</taxon>
        <taxon>Microbotryomycetes</taxon>
        <taxon>Leucosporidiales</taxon>
        <taxon>Leucosporidium</taxon>
    </lineage>
</organism>
<evidence type="ECO:0000259" key="2">
    <source>
        <dbReference type="PROSITE" id="PS51035"/>
    </source>
</evidence>
<dbReference type="PROSITE" id="PS51035">
    <property type="entry name" value="BAG"/>
    <property type="match status" value="1"/>
</dbReference>
<dbReference type="Gene3D" id="1.20.58.120">
    <property type="entry name" value="BAG domain"/>
    <property type="match status" value="1"/>
</dbReference>
<dbReference type="SUPFAM" id="SSF63491">
    <property type="entry name" value="BAG domain"/>
    <property type="match status" value="1"/>
</dbReference>
<keyword evidence="4" id="KW-1185">Reference proteome</keyword>
<dbReference type="OrthoDB" id="333905at2759"/>
<dbReference type="InterPro" id="IPR036533">
    <property type="entry name" value="BAG_dom_sf"/>
</dbReference>
<dbReference type="GO" id="GO:0051087">
    <property type="term" value="F:protein-folding chaperone binding"/>
    <property type="evidence" value="ECO:0007669"/>
    <property type="project" value="InterPro"/>
</dbReference>
<feature type="compositionally biased region" description="Polar residues" evidence="1">
    <location>
        <begin position="185"/>
        <end position="201"/>
    </location>
</feature>
<dbReference type="EMBL" id="MCGR01000001">
    <property type="protein sequence ID" value="ORY92660.1"/>
    <property type="molecule type" value="Genomic_DNA"/>
</dbReference>
<feature type="region of interest" description="Disordered" evidence="1">
    <location>
        <begin position="1"/>
        <end position="52"/>
    </location>
</feature>
<name>A0A1Y2G579_9BASI</name>
<protein>
    <recommendedName>
        <fullName evidence="2">BAG domain-containing protein</fullName>
    </recommendedName>
</protein>
<comment type="caution">
    <text evidence="3">The sequence shown here is derived from an EMBL/GenBank/DDBJ whole genome shotgun (WGS) entry which is preliminary data.</text>
</comment>